<evidence type="ECO:0000313" key="1">
    <source>
        <dbReference type="EMBL" id="KYO40594.1"/>
    </source>
</evidence>
<organism evidence="1 2">
    <name type="scientific">Alligator mississippiensis</name>
    <name type="common">American alligator</name>
    <dbReference type="NCBI Taxonomy" id="8496"/>
    <lineage>
        <taxon>Eukaryota</taxon>
        <taxon>Metazoa</taxon>
        <taxon>Chordata</taxon>
        <taxon>Craniata</taxon>
        <taxon>Vertebrata</taxon>
        <taxon>Euteleostomi</taxon>
        <taxon>Archelosauria</taxon>
        <taxon>Archosauria</taxon>
        <taxon>Crocodylia</taxon>
        <taxon>Alligatoridae</taxon>
        <taxon>Alligatorinae</taxon>
        <taxon>Alligator</taxon>
    </lineage>
</organism>
<comment type="caution">
    <text evidence="1">The sequence shown here is derived from an EMBL/GenBank/DDBJ whole genome shotgun (WGS) entry which is preliminary data.</text>
</comment>
<accession>A0A151NV10</accession>
<dbReference type="EMBL" id="AKHW03001922">
    <property type="protein sequence ID" value="KYO40594.1"/>
    <property type="molecule type" value="Genomic_DNA"/>
</dbReference>
<sequence>MAELVSSVGRSRTAAPNPWYWRTDKLSMIGKLRPKKKAGTQTSASNISLLALPRRTIYNHALHGWKAPLALRINVPAKCLEPVTLLGNLS</sequence>
<proteinExistence type="predicted"/>
<dbReference type="AlphaFoldDB" id="A0A151NV10"/>
<keyword evidence="2" id="KW-1185">Reference proteome</keyword>
<protein>
    <submittedName>
        <fullName evidence="1">Uncharacterized protein</fullName>
    </submittedName>
</protein>
<dbReference type="Proteomes" id="UP000050525">
    <property type="component" value="Unassembled WGS sequence"/>
</dbReference>
<reference evidence="1 2" key="1">
    <citation type="journal article" date="2012" name="Genome Biol.">
        <title>Sequencing three crocodilian genomes to illuminate the evolution of archosaurs and amniotes.</title>
        <authorList>
            <person name="St John J.A."/>
            <person name="Braun E.L."/>
            <person name="Isberg S.R."/>
            <person name="Miles L.G."/>
            <person name="Chong A.Y."/>
            <person name="Gongora J."/>
            <person name="Dalzell P."/>
            <person name="Moran C."/>
            <person name="Bed'hom B."/>
            <person name="Abzhanov A."/>
            <person name="Burgess S.C."/>
            <person name="Cooksey A.M."/>
            <person name="Castoe T.A."/>
            <person name="Crawford N.G."/>
            <person name="Densmore L.D."/>
            <person name="Drew J.C."/>
            <person name="Edwards S.V."/>
            <person name="Faircloth B.C."/>
            <person name="Fujita M.K."/>
            <person name="Greenwold M.J."/>
            <person name="Hoffmann F.G."/>
            <person name="Howard J.M."/>
            <person name="Iguchi T."/>
            <person name="Janes D.E."/>
            <person name="Khan S.Y."/>
            <person name="Kohno S."/>
            <person name="de Koning A.J."/>
            <person name="Lance S.L."/>
            <person name="McCarthy F.M."/>
            <person name="McCormack J.E."/>
            <person name="Merchant M.E."/>
            <person name="Peterson D.G."/>
            <person name="Pollock D.D."/>
            <person name="Pourmand N."/>
            <person name="Raney B.J."/>
            <person name="Roessler K.A."/>
            <person name="Sanford J.R."/>
            <person name="Sawyer R.H."/>
            <person name="Schmidt C.J."/>
            <person name="Triplett E.W."/>
            <person name="Tuberville T.D."/>
            <person name="Venegas-Anaya M."/>
            <person name="Howard J.T."/>
            <person name="Jarvis E.D."/>
            <person name="Guillette L.J.Jr."/>
            <person name="Glenn T.C."/>
            <person name="Green R.E."/>
            <person name="Ray D.A."/>
        </authorList>
    </citation>
    <scope>NUCLEOTIDE SEQUENCE [LARGE SCALE GENOMIC DNA]</scope>
    <source>
        <strain evidence="1">KSC_2009_1</strain>
    </source>
</reference>
<gene>
    <name evidence="1" type="ORF">Y1Q_0009609</name>
</gene>
<name>A0A151NV10_ALLMI</name>
<evidence type="ECO:0000313" key="2">
    <source>
        <dbReference type="Proteomes" id="UP000050525"/>
    </source>
</evidence>